<dbReference type="InterPro" id="IPR005804">
    <property type="entry name" value="FA_desaturase_dom"/>
</dbReference>
<organism evidence="4">
    <name type="scientific">Oryza nivara</name>
    <name type="common">Indian wild rice</name>
    <name type="synonym">Oryza sativa f. spontanea</name>
    <dbReference type="NCBI Taxonomy" id="4536"/>
    <lineage>
        <taxon>Eukaryota</taxon>
        <taxon>Viridiplantae</taxon>
        <taxon>Streptophyta</taxon>
        <taxon>Embryophyta</taxon>
        <taxon>Tracheophyta</taxon>
        <taxon>Spermatophyta</taxon>
        <taxon>Magnoliopsida</taxon>
        <taxon>Liliopsida</taxon>
        <taxon>Poales</taxon>
        <taxon>Poaceae</taxon>
        <taxon>BOP clade</taxon>
        <taxon>Oryzoideae</taxon>
        <taxon>Oryzeae</taxon>
        <taxon>Oryzinae</taxon>
        <taxon>Oryza</taxon>
    </lineage>
</organism>
<name>A0A0E0HAC9_ORYNI</name>
<dbReference type="Proteomes" id="UP000006591">
    <property type="component" value="Chromosome 5"/>
</dbReference>
<dbReference type="STRING" id="4536.A0A0E0HAC9"/>
<keyword evidence="2" id="KW-1133">Transmembrane helix</keyword>
<feature type="transmembrane region" description="Helical" evidence="2">
    <location>
        <begin position="158"/>
        <end position="178"/>
    </location>
</feature>
<accession>A0A0E0HAC9</accession>
<dbReference type="Gramene" id="ONIVA05G05760.1">
    <property type="protein sequence ID" value="ONIVA05G05760.1"/>
    <property type="gene ID" value="ONIVA05G05760"/>
</dbReference>
<dbReference type="HOGENOM" id="CLU_033094_2_1_1"/>
<evidence type="ECO:0000256" key="2">
    <source>
        <dbReference type="SAM" id="Phobius"/>
    </source>
</evidence>
<evidence type="ECO:0000256" key="1">
    <source>
        <dbReference type="ARBA" id="ARBA00009295"/>
    </source>
</evidence>
<evidence type="ECO:0000313" key="5">
    <source>
        <dbReference type="Proteomes" id="UP000006591"/>
    </source>
</evidence>
<feature type="transmembrane region" description="Helical" evidence="2">
    <location>
        <begin position="71"/>
        <end position="92"/>
    </location>
</feature>
<dbReference type="eggNOG" id="ENOG502QQNB">
    <property type="taxonomic scope" value="Eukaryota"/>
</dbReference>
<comment type="similarity">
    <text evidence="1">Belongs to the fatty acid desaturase type 1 family.</text>
</comment>
<protein>
    <recommendedName>
        <fullName evidence="3">Fatty acid desaturase domain-containing protein</fullName>
    </recommendedName>
</protein>
<dbReference type="EnsemblPlants" id="ONIVA05G05760.1">
    <property type="protein sequence ID" value="ONIVA05G05760.1"/>
    <property type="gene ID" value="ONIVA05G05760"/>
</dbReference>
<feature type="domain" description="Fatty acid desaturase" evidence="3">
    <location>
        <begin position="73"/>
        <end position="216"/>
    </location>
</feature>
<reference evidence="4" key="2">
    <citation type="submission" date="2018-04" db="EMBL/GenBank/DDBJ databases">
        <title>OnivRS2 (Oryza nivara Reference Sequence Version 2).</title>
        <authorList>
            <person name="Zhang J."/>
            <person name="Kudrna D."/>
            <person name="Lee S."/>
            <person name="Talag J."/>
            <person name="Rajasekar S."/>
            <person name="Welchert J."/>
            <person name="Hsing Y.-I."/>
            <person name="Wing R.A."/>
        </authorList>
    </citation>
    <scope>NUCLEOTIDE SEQUENCE [LARGE SCALE GENOMIC DNA]</scope>
    <source>
        <strain evidence="4">SL10</strain>
    </source>
</reference>
<sequence length="221" mass="24827">MSGSDLAAWILGMPSALSPPSLFLDTWSTSVGPTCDARNLWPVCSAFLNLLDDVIPGTTEGGGFHASSGRLVAWPFYWAAQGCFLFVVWIIAHQCGHHALQDDTLGLVLHLWLLAPYFSWKYSHQRHHSNTSSQERDEVQVRSAVELPVRVQVQQRPVARLLLLGMQLTVGWPMYLVFNTWGRWYPRFASHFDPSGAIYMRRERVFIAISDIGMLAVSLAL</sequence>
<proteinExistence type="inferred from homology"/>
<keyword evidence="5" id="KW-1185">Reference proteome</keyword>
<dbReference type="PANTHER" id="PTHR32100">
    <property type="entry name" value="OMEGA-6 FATTY ACID DESATURASE, CHLOROPLASTIC"/>
    <property type="match status" value="1"/>
</dbReference>
<reference evidence="4" key="1">
    <citation type="submission" date="2015-04" db="UniProtKB">
        <authorList>
            <consortium name="EnsemblPlants"/>
        </authorList>
    </citation>
    <scope>IDENTIFICATION</scope>
    <source>
        <strain evidence="4">SL10</strain>
    </source>
</reference>
<keyword evidence="2" id="KW-0472">Membrane</keyword>
<dbReference type="GO" id="GO:0006629">
    <property type="term" value="P:lipid metabolic process"/>
    <property type="evidence" value="ECO:0007669"/>
    <property type="project" value="InterPro"/>
</dbReference>
<evidence type="ECO:0000313" key="4">
    <source>
        <dbReference type="EnsemblPlants" id="ONIVA05G05760.1"/>
    </source>
</evidence>
<dbReference type="InterPro" id="IPR012171">
    <property type="entry name" value="Fatty_acid_desaturase"/>
</dbReference>
<evidence type="ECO:0000259" key="3">
    <source>
        <dbReference type="Pfam" id="PF00487"/>
    </source>
</evidence>
<keyword evidence="2" id="KW-0812">Transmembrane</keyword>
<dbReference type="AlphaFoldDB" id="A0A0E0HAC9"/>
<dbReference type="GO" id="GO:0016491">
    <property type="term" value="F:oxidoreductase activity"/>
    <property type="evidence" value="ECO:0007669"/>
    <property type="project" value="InterPro"/>
</dbReference>
<dbReference type="Pfam" id="PF00487">
    <property type="entry name" value="FA_desaturase"/>
    <property type="match status" value="1"/>
</dbReference>